<dbReference type="AlphaFoldDB" id="A0A1Y2BZ77"/>
<dbReference type="OrthoDB" id="2104739at2759"/>
<gene>
    <name evidence="1" type="ORF">BCR33DRAFT_740640</name>
</gene>
<evidence type="ECO:0000313" key="2">
    <source>
        <dbReference type="Proteomes" id="UP000193642"/>
    </source>
</evidence>
<accession>A0A1Y2BZ77</accession>
<dbReference type="Proteomes" id="UP000193642">
    <property type="component" value="Unassembled WGS sequence"/>
</dbReference>
<dbReference type="EMBL" id="MCGO01000037">
    <property type="protein sequence ID" value="ORY39974.1"/>
    <property type="molecule type" value="Genomic_DNA"/>
</dbReference>
<sequence length="120" mass="13710">MDYFARQVVDNDLLADIDTGRSPVTVVNGEPIYSTSLNQVLFIGRLTAYDLPEMKFVKLHELIARILHARGGAEELQKCLEEDDERKESLFKPEIVDETLVLLEKAKDILTQWSMTNTEI</sequence>
<reference evidence="1 2" key="1">
    <citation type="submission" date="2016-07" db="EMBL/GenBank/DDBJ databases">
        <title>Pervasive Adenine N6-methylation of Active Genes in Fungi.</title>
        <authorList>
            <consortium name="DOE Joint Genome Institute"/>
            <person name="Mondo S.J."/>
            <person name="Dannebaum R.O."/>
            <person name="Kuo R.C."/>
            <person name="Labutti K."/>
            <person name="Haridas S."/>
            <person name="Kuo A."/>
            <person name="Salamov A."/>
            <person name="Ahrendt S.R."/>
            <person name="Lipzen A."/>
            <person name="Sullivan W."/>
            <person name="Andreopoulos W.B."/>
            <person name="Clum A."/>
            <person name="Lindquist E."/>
            <person name="Daum C."/>
            <person name="Ramamoorthy G.K."/>
            <person name="Gryganskyi A."/>
            <person name="Culley D."/>
            <person name="Magnuson J.K."/>
            <person name="James T.Y."/>
            <person name="O'Malley M.A."/>
            <person name="Stajich J.E."/>
            <person name="Spatafora J.W."/>
            <person name="Visel A."/>
            <person name="Grigoriev I.V."/>
        </authorList>
    </citation>
    <scope>NUCLEOTIDE SEQUENCE [LARGE SCALE GENOMIC DNA]</scope>
    <source>
        <strain evidence="1 2">JEL800</strain>
    </source>
</reference>
<organism evidence="1 2">
    <name type="scientific">Rhizoclosmatium globosum</name>
    <dbReference type="NCBI Taxonomy" id="329046"/>
    <lineage>
        <taxon>Eukaryota</taxon>
        <taxon>Fungi</taxon>
        <taxon>Fungi incertae sedis</taxon>
        <taxon>Chytridiomycota</taxon>
        <taxon>Chytridiomycota incertae sedis</taxon>
        <taxon>Chytridiomycetes</taxon>
        <taxon>Chytridiales</taxon>
        <taxon>Chytriomycetaceae</taxon>
        <taxon>Rhizoclosmatium</taxon>
    </lineage>
</organism>
<proteinExistence type="predicted"/>
<keyword evidence="2" id="KW-1185">Reference proteome</keyword>
<name>A0A1Y2BZ77_9FUNG</name>
<protein>
    <submittedName>
        <fullName evidence="1">Uncharacterized protein</fullName>
    </submittedName>
</protein>
<evidence type="ECO:0000313" key="1">
    <source>
        <dbReference type="EMBL" id="ORY39974.1"/>
    </source>
</evidence>
<comment type="caution">
    <text evidence="1">The sequence shown here is derived from an EMBL/GenBank/DDBJ whole genome shotgun (WGS) entry which is preliminary data.</text>
</comment>